<feature type="region of interest" description="Disordered" evidence="1">
    <location>
        <begin position="164"/>
        <end position="200"/>
    </location>
</feature>
<evidence type="ECO:0000256" key="2">
    <source>
        <dbReference type="SAM" id="Phobius"/>
    </source>
</evidence>
<dbReference type="HOGENOM" id="CLU_760836_0_0_1"/>
<feature type="compositionally biased region" description="Polar residues" evidence="1">
    <location>
        <begin position="137"/>
        <end position="146"/>
    </location>
</feature>
<feature type="region of interest" description="Disordered" evidence="1">
    <location>
        <begin position="125"/>
        <end position="148"/>
    </location>
</feature>
<feature type="region of interest" description="Disordered" evidence="1">
    <location>
        <begin position="321"/>
        <end position="349"/>
    </location>
</feature>
<feature type="transmembrane region" description="Helical" evidence="2">
    <location>
        <begin position="68"/>
        <end position="92"/>
    </location>
</feature>
<dbReference type="EMBL" id="KB705747">
    <property type="protein sequence ID" value="EMR70891.1"/>
    <property type="molecule type" value="Genomic_DNA"/>
</dbReference>
<evidence type="ECO:0000313" key="3">
    <source>
        <dbReference type="EMBL" id="EMR70891.1"/>
    </source>
</evidence>
<evidence type="ECO:0000313" key="4">
    <source>
        <dbReference type="Proteomes" id="UP000012174"/>
    </source>
</evidence>
<keyword evidence="2" id="KW-0812">Transmembrane</keyword>
<keyword evidence="2" id="KW-1133">Transmembrane helix</keyword>
<name>M7TLS5_EUTLA</name>
<keyword evidence="2" id="KW-0472">Membrane</keyword>
<gene>
    <name evidence="3" type="ORF">UCREL1_2070</name>
</gene>
<sequence>MVEFVWESVNIGFSFISLVLTVSSVMKFVSEVLTPSSMLFNNILNTIFSLASLALDILVYVQHADKKYSLIGLAIDSVLLFFTIISVIYALITYRRLATYDDYHLPGNVKPYGYDATTEMTGYPSMLEPAEPYDPTNPKQNFSTRPRSLSALSASSLRLSFSSRRESGPYVAPQQQQPSPPETERRSSYDHRRSTQFDQYVARRQSGGEMNLRHSIEYALGTEFGWQEDPRKQRDSTISNGTVTSLQAKQSDNSLGGRQASCDASISILSDDSPSRELSVNSGATLAHSLVSVPEVHEEDEMHPGVARVRAQDLGTARQSLLGKRGGQPGSRVHSRSPPRIGSIEDVDGLENIELGHRKRRSGL</sequence>
<feature type="region of interest" description="Disordered" evidence="1">
    <location>
        <begin position="227"/>
        <end position="259"/>
    </location>
</feature>
<protein>
    <submittedName>
        <fullName evidence="3">Uncharacterized protein</fullName>
    </submittedName>
</protein>
<feature type="compositionally biased region" description="Basic and acidic residues" evidence="1">
    <location>
        <begin position="182"/>
        <end position="195"/>
    </location>
</feature>
<keyword evidence="4" id="KW-1185">Reference proteome</keyword>
<feature type="compositionally biased region" description="Polar residues" evidence="1">
    <location>
        <begin position="236"/>
        <end position="259"/>
    </location>
</feature>
<proteinExistence type="predicted"/>
<dbReference type="KEGG" id="ela:UCREL1_2070"/>
<feature type="transmembrane region" description="Helical" evidence="2">
    <location>
        <begin position="42"/>
        <end position="62"/>
    </location>
</feature>
<dbReference type="eggNOG" id="ENOG502SYMB">
    <property type="taxonomic scope" value="Eukaryota"/>
</dbReference>
<dbReference type="AlphaFoldDB" id="M7TLS5"/>
<organism evidence="3 4">
    <name type="scientific">Eutypa lata (strain UCR-EL1)</name>
    <name type="common">Grapevine dieback disease fungus</name>
    <name type="synonym">Eutypa armeniacae</name>
    <dbReference type="NCBI Taxonomy" id="1287681"/>
    <lineage>
        <taxon>Eukaryota</taxon>
        <taxon>Fungi</taxon>
        <taxon>Dikarya</taxon>
        <taxon>Ascomycota</taxon>
        <taxon>Pezizomycotina</taxon>
        <taxon>Sordariomycetes</taxon>
        <taxon>Xylariomycetidae</taxon>
        <taxon>Xylariales</taxon>
        <taxon>Diatrypaceae</taxon>
        <taxon>Eutypa</taxon>
    </lineage>
</organism>
<evidence type="ECO:0000256" key="1">
    <source>
        <dbReference type="SAM" id="MobiDB-lite"/>
    </source>
</evidence>
<accession>M7TLS5</accession>
<dbReference type="Proteomes" id="UP000012174">
    <property type="component" value="Unassembled WGS sequence"/>
</dbReference>
<reference evidence="4" key="1">
    <citation type="journal article" date="2013" name="Genome Announc.">
        <title>Draft genome sequence of the grapevine dieback fungus Eutypa lata UCR-EL1.</title>
        <authorList>
            <person name="Blanco-Ulate B."/>
            <person name="Rolshausen P.E."/>
            <person name="Cantu D."/>
        </authorList>
    </citation>
    <scope>NUCLEOTIDE SEQUENCE [LARGE SCALE GENOMIC DNA]</scope>
    <source>
        <strain evidence="4">UCR-EL1</strain>
    </source>
</reference>
<feature type="transmembrane region" description="Helical" evidence="2">
    <location>
        <begin position="12"/>
        <end position="30"/>
    </location>
</feature>
<dbReference type="OrthoDB" id="5211263at2759"/>